<keyword evidence="4" id="KW-1185">Reference proteome</keyword>
<feature type="transmembrane region" description="Helical" evidence="1">
    <location>
        <begin position="30"/>
        <end position="50"/>
    </location>
</feature>
<reference evidence="3 4" key="1">
    <citation type="submission" date="2019-12" db="EMBL/GenBank/DDBJ databases">
        <authorList>
            <person name="Floudas D."/>
            <person name="Bentzer J."/>
            <person name="Ahren D."/>
            <person name="Johansson T."/>
            <person name="Persson P."/>
            <person name="Tunlid A."/>
        </authorList>
    </citation>
    <scope>NUCLEOTIDE SEQUENCE [LARGE SCALE GENOMIC DNA]</scope>
    <source>
        <strain evidence="3 4">CBS 102.39</strain>
    </source>
</reference>
<dbReference type="Proteomes" id="UP000521872">
    <property type="component" value="Unassembled WGS sequence"/>
</dbReference>
<evidence type="ECO:0000313" key="3">
    <source>
        <dbReference type="EMBL" id="KAF4618905.1"/>
    </source>
</evidence>
<dbReference type="PANTHER" id="PTHR40465">
    <property type="entry name" value="CHROMOSOME 1, WHOLE GENOME SHOTGUN SEQUENCE"/>
    <property type="match status" value="1"/>
</dbReference>
<feature type="transmembrane region" description="Helical" evidence="1">
    <location>
        <begin position="174"/>
        <end position="194"/>
    </location>
</feature>
<dbReference type="EMBL" id="JAACJL010000017">
    <property type="protein sequence ID" value="KAF4618905.1"/>
    <property type="molecule type" value="Genomic_DNA"/>
</dbReference>
<organism evidence="3 4">
    <name type="scientific">Agrocybe pediades</name>
    <dbReference type="NCBI Taxonomy" id="84607"/>
    <lineage>
        <taxon>Eukaryota</taxon>
        <taxon>Fungi</taxon>
        <taxon>Dikarya</taxon>
        <taxon>Basidiomycota</taxon>
        <taxon>Agaricomycotina</taxon>
        <taxon>Agaricomycetes</taxon>
        <taxon>Agaricomycetidae</taxon>
        <taxon>Agaricales</taxon>
        <taxon>Agaricineae</taxon>
        <taxon>Strophariaceae</taxon>
        <taxon>Agrocybe</taxon>
    </lineage>
</organism>
<proteinExistence type="predicted"/>
<protein>
    <recommendedName>
        <fullName evidence="2">DUF6534 domain-containing protein</fullName>
    </recommendedName>
</protein>
<dbReference type="AlphaFoldDB" id="A0A8H4QWP7"/>
<dbReference type="Pfam" id="PF20152">
    <property type="entry name" value="DUF6534"/>
    <property type="match status" value="1"/>
</dbReference>
<evidence type="ECO:0000259" key="2">
    <source>
        <dbReference type="Pfam" id="PF20152"/>
    </source>
</evidence>
<feature type="domain" description="DUF6534" evidence="2">
    <location>
        <begin position="183"/>
        <end position="269"/>
    </location>
</feature>
<accession>A0A8H4QWP7</accession>
<feature type="transmembrane region" description="Helical" evidence="1">
    <location>
        <begin position="101"/>
        <end position="120"/>
    </location>
</feature>
<comment type="caution">
    <text evidence="3">The sequence shown here is derived from an EMBL/GenBank/DDBJ whole genome shotgun (WGS) entry which is preliminary data.</text>
</comment>
<feature type="transmembrane region" description="Helical" evidence="1">
    <location>
        <begin position="62"/>
        <end position="81"/>
    </location>
</feature>
<evidence type="ECO:0000313" key="4">
    <source>
        <dbReference type="Proteomes" id="UP000521872"/>
    </source>
</evidence>
<feature type="transmembrane region" description="Helical" evidence="1">
    <location>
        <begin position="132"/>
        <end position="154"/>
    </location>
</feature>
<feature type="transmembrane region" description="Helical" evidence="1">
    <location>
        <begin position="245"/>
        <end position="265"/>
    </location>
</feature>
<sequence>MNISKDVDGIFVGMPTCSTLTRQMWLTGRLGFVAATTLLGITILQAWNYAQNNRDSWKLRSLVALLVALDIAGTIASSIFVHSYLIEHFGNFVLLSTVNDAFIVEFSFMVVVIFLVQLFFASRVHLLNPGNYWLASGIALGSLLSFVSTVYTIAAQLRHHSVQALTIPSINISAIIHQTLIILVDGCITFVLSWNFIKARSQSEVKRTQGLLQTLLTFVVARGVLLTLVDTASLFLWVVDSRKLYWIPIHLSLSKLYVISMIALLNTRTRGPSHDIHRRIFTDNNSFQLASVPSPGPRSIRPPVFAHHPSSGKNYNADASTFEHDNPLDPEVVMITHGTHVYHDSSAHGP</sequence>
<keyword evidence="1" id="KW-1133">Transmembrane helix</keyword>
<keyword evidence="1" id="KW-0472">Membrane</keyword>
<gene>
    <name evidence="3" type="ORF">D9613_010117</name>
</gene>
<feature type="transmembrane region" description="Helical" evidence="1">
    <location>
        <begin position="215"/>
        <end position="239"/>
    </location>
</feature>
<evidence type="ECO:0000256" key="1">
    <source>
        <dbReference type="SAM" id="Phobius"/>
    </source>
</evidence>
<dbReference type="InterPro" id="IPR045339">
    <property type="entry name" value="DUF6534"/>
</dbReference>
<name>A0A8H4QWP7_9AGAR</name>
<keyword evidence="1" id="KW-0812">Transmembrane</keyword>
<dbReference type="PANTHER" id="PTHR40465:SF1">
    <property type="entry name" value="DUF6534 DOMAIN-CONTAINING PROTEIN"/>
    <property type="match status" value="1"/>
</dbReference>